<gene>
    <name evidence="2" type="ORF">BZK42_01170</name>
</gene>
<dbReference type="Pfam" id="PF14301">
    <property type="entry name" value="DUF4376"/>
    <property type="match status" value="1"/>
</dbReference>
<feature type="domain" description="DUF4376" evidence="1">
    <location>
        <begin position="110"/>
        <end position="213"/>
    </location>
</feature>
<evidence type="ECO:0000313" key="3">
    <source>
        <dbReference type="Proteomes" id="UP000192573"/>
    </source>
</evidence>
<dbReference type="AlphaFoldDB" id="A0A1V8P4G2"/>
<dbReference type="EMBL" id="NAEW01000001">
    <property type="protein sequence ID" value="OQM43529.1"/>
    <property type="molecule type" value="Genomic_DNA"/>
</dbReference>
<evidence type="ECO:0000259" key="1">
    <source>
        <dbReference type="Pfam" id="PF14301"/>
    </source>
</evidence>
<sequence>MVNIKNFTPGDPKTPEQLELANKHRVLFLFSEDGQEWYESQKQFAADTIKFSYDSDGVIRSISRDVSALWPVGLSVAEVPDTTANRRADISGRWGFDGENVIDLMTMEKARRVKRDEINRWRDRQEDGSAVFEWNGHKWDASKASQERLSSILQLTRTANLPAGFYWTDADNNDVVVTPDDLVSINENMNVAMVMQGWKIHERQREMKKEVEELSRVNDILNYSVGWAE</sequence>
<organism evidence="2 3">
    <name type="scientific">Citrobacter braakii</name>
    <dbReference type="NCBI Taxonomy" id="57706"/>
    <lineage>
        <taxon>Bacteria</taxon>
        <taxon>Pseudomonadati</taxon>
        <taxon>Pseudomonadota</taxon>
        <taxon>Gammaproteobacteria</taxon>
        <taxon>Enterobacterales</taxon>
        <taxon>Enterobacteriaceae</taxon>
        <taxon>Citrobacter</taxon>
        <taxon>Citrobacter freundii complex</taxon>
    </lineage>
</organism>
<dbReference type="InterPro" id="IPR025484">
    <property type="entry name" value="DUF4376"/>
</dbReference>
<dbReference type="RefSeq" id="WP_080858597.1">
    <property type="nucleotide sequence ID" value="NZ_CP077405.1"/>
</dbReference>
<evidence type="ECO:0000313" key="2">
    <source>
        <dbReference type="EMBL" id="OQM43529.1"/>
    </source>
</evidence>
<proteinExistence type="predicted"/>
<reference evidence="2 3" key="1">
    <citation type="submission" date="2017-03" db="EMBL/GenBank/DDBJ databases">
        <authorList>
            <person name="Afonso C.L."/>
            <person name="Miller P.J."/>
            <person name="Scott M.A."/>
            <person name="Spackman E."/>
            <person name="Goraichik I."/>
            <person name="Dimitrov K.M."/>
            <person name="Suarez D.L."/>
            <person name="Swayne D.E."/>
        </authorList>
    </citation>
    <scope>NUCLEOTIDE SEQUENCE [LARGE SCALE GENOMIC DNA]</scope>
    <source>
        <strain evidence="2 3">ATCC 51113</strain>
    </source>
</reference>
<accession>A0A1V8P4G2</accession>
<protein>
    <submittedName>
        <fullName evidence="2">Phage tail protein</fullName>
    </submittedName>
</protein>
<name>A0A1V8P4G2_CITBR</name>
<dbReference type="Proteomes" id="UP000192573">
    <property type="component" value="Unassembled WGS sequence"/>
</dbReference>
<comment type="caution">
    <text evidence="2">The sequence shown here is derived from an EMBL/GenBank/DDBJ whole genome shotgun (WGS) entry which is preliminary data.</text>
</comment>